<dbReference type="Gene3D" id="3.40.640.10">
    <property type="entry name" value="Type I PLP-dependent aspartate aminotransferase-like (Major domain)"/>
    <property type="match status" value="1"/>
</dbReference>
<dbReference type="SUPFAM" id="SSF46785">
    <property type="entry name" value="Winged helix' DNA-binding domain"/>
    <property type="match status" value="1"/>
</dbReference>
<evidence type="ECO:0000256" key="2">
    <source>
        <dbReference type="ARBA" id="ARBA00022576"/>
    </source>
</evidence>
<accession>A0A1C3JYG2</accession>
<feature type="domain" description="HTH gntR-type" evidence="8">
    <location>
        <begin position="1"/>
        <end position="69"/>
    </location>
</feature>
<dbReference type="InterPro" id="IPR036390">
    <property type="entry name" value="WH_DNA-bd_sf"/>
</dbReference>
<keyword evidence="2 9" id="KW-0032">Aminotransferase</keyword>
<evidence type="ECO:0000259" key="8">
    <source>
        <dbReference type="PROSITE" id="PS50949"/>
    </source>
</evidence>
<dbReference type="InterPro" id="IPR051446">
    <property type="entry name" value="HTH_trans_reg/aminotransferase"/>
</dbReference>
<evidence type="ECO:0000256" key="5">
    <source>
        <dbReference type="ARBA" id="ARBA00023015"/>
    </source>
</evidence>
<evidence type="ECO:0000256" key="3">
    <source>
        <dbReference type="ARBA" id="ARBA00022679"/>
    </source>
</evidence>
<dbReference type="InterPro" id="IPR015421">
    <property type="entry name" value="PyrdxlP-dep_Trfase_major"/>
</dbReference>
<dbReference type="OrthoDB" id="9804020at2"/>
<gene>
    <name evidence="9" type="ORF">ODI_00485</name>
    <name evidence="10" type="ORF">ODI_R2352</name>
</gene>
<keyword evidence="11" id="KW-1185">Reference proteome</keyword>
<dbReference type="CDD" id="cd00609">
    <property type="entry name" value="AAT_like"/>
    <property type="match status" value="1"/>
</dbReference>
<dbReference type="Pfam" id="PF00392">
    <property type="entry name" value="GntR"/>
    <property type="match status" value="1"/>
</dbReference>
<dbReference type="Pfam" id="PF00155">
    <property type="entry name" value="Aminotran_1_2"/>
    <property type="match status" value="1"/>
</dbReference>
<keyword evidence="5" id="KW-0805">Transcription regulation</keyword>
<proteinExistence type="inferred from homology"/>
<evidence type="ECO:0000256" key="4">
    <source>
        <dbReference type="ARBA" id="ARBA00022898"/>
    </source>
</evidence>
<dbReference type="AlphaFoldDB" id="A0A1C3JYG2"/>
<evidence type="ECO:0000313" key="10">
    <source>
        <dbReference type="EMBL" id="SOE49858.1"/>
    </source>
</evidence>
<dbReference type="EC" id="2.6.1.1" evidence="9"/>
<dbReference type="PROSITE" id="PS50949">
    <property type="entry name" value="HTH_GNTR"/>
    <property type="match status" value="1"/>
</dbReference>
<evidence type="ECO:0000256" key="7">
    <source>
        <dbReference type="ARBA" id="ARBA00023163"/>
    </source>
</evidence>
<reference evidence="10 11" key="2">
    <citation type="submission" date="2017-08" db="EMBL/GenBank/DDBJ databases">
        <authorList>
            <person name="de Groot N.N."/>
        </authorList>
    </citation>
    <scope>NUCLEOTIDE SEQUENCE [LARGE SCALE GENOMIC DNA]</scope>
    <source>
        <strain evidence="10">Orrdi1</strain>
    </source>
</reference>
<keyword evidence="7" id="KW-0804">Transcription</keyword>
<dbReference type="Gene3D" id="3.90.1150.10">
    <property type="entry name" value="Aspartate Aminotransferase, domain 1"/>
    <property type="match status" value="1"/>
</dbReference>
<dbReference type="InterPro" id="IPR036388">
    <property type="entry name" value="WH-like_DNA-bd_sf"/>
</dbReference>
<dbReference type="Proteomes" id="UP000078558">
    <property type="component" value="Chromosome I"/>
</dbReference>
<evidence type="ECO:0000256" key="6">
    <source>
        <dbReference type="ARBA" id="ARBA00023125"/>
    </source>
</evidence>
<keyword evidence="6" id="KW-0238">DNA-binding</keyword>
<dbReference type="InterPro" id="IPR000524">
    <property type="entry name" value="Tscrpt_reg_HTH_GntR"/>
</dbReference>
<evidence type="ECO:0000313" key="11">
    <source>
        <dbReference type="Proteomes" id="UP000078558"/>
    </source>
</evidence>
<dbReference type="GO" id="GO:0030170">
    <property type="term" value="F:pyridoxal phosphate binding"/>
    <property type="evidence" value="ECO:0007669"/>
    <property type="project" value="InterPro"/>
</dbReference>
<dbReference type="PANTHER" id="PTHR46577:SF2">
    <property type="entry name" value="TRANSCRIPTIONAL REGULATORY PROTEIN"/>
    <property type="match status" value="1"/>
</dbReference>
<dbReference type="RefSeq" id="WP_067750277.1">
    <property type="nucleotide sequence ID" value="NZ_LT907988.1"/>
</dbReference>
<dbReference type="Gene3D" id="1.10.10.10">
    <property type="entry name" value="Winged helix-like DNA-binding domain superfamily/Winged helix DNA-binding domain"/>
    <property type="match status" value="1"/>
</dbReference>
<dbReference type="InterPro" id="IPR004839">
    <property type="entry name" value="Aminotransferase_I/II_large"/>
</dbReference>
<keyword evidence="3 9" id="KW-0808">Transferase</keyword>
<name>A0A1C3JYG2_9BURK</name>
<dbReference type="EMBL" id="LT907988">
    <property type="protein sequence ID" value="SOE49858.1"/>
    <property type="molecule type" value="Genomic_DNA"/>
</dbReference>
<dbReference type="PANTHER" id="PTHR46577">
    <property type="entry name" value="HTH-TYPE TRANSCRIPTIONAL REGULATORY PROTEIN GABR"/>
    <property type="match status" value="1"/>
</dbReference>
<organism evidence="9 11">
    <name type="scientific">Orrella dioscoreae</name>
    <dbReference type="NCBI Taxonomy" id="1851544"/>
    <lineage>
        <taxon>Bacteria</taxon>
        <taxon>Pseudomonadati</taxon>
        <taxon>Pseudomonadota</taxon>
        <taxon>Betaproteobacteria</taxon>
        <taxon>Burkholderiales</taxon>
        <taxon>Alcaligenaceae</taxon>
        <taxon>Orrella</taxon>
    </lineage>
</organism>
<sequence>MKRYEALAEDIAQSMRQGVLAPGDRLPSVRQASKQRCVSPSTVFQAYYLLEARGLIRARARSGYYVLGHAAVWPPEPDAALPATGTRAGAEIGHAASVEVSDRVFDVLEASRAPGVAPLGSAFPEAGLFPLQRLGRLLAHAGQRMDPASTLDDLSPGNARLRRQIALRYLADGLTVHPDEIVVTNGALEALNLCLSAVTRPGDTVLLESPTFYAALQALERHGLHAVEVPTHPREGMDLAALAQALAQHAPAACWLMTNFQNPLGSLMPEAKKRELVALLARHGVPLIEDDVYGELYFSVRRPLPAKAYDSQGLVMHCGSFSKCLAPGYRVGWAAPGRFARAVTRLKLSTTLGTCAPAQAALAAYLEKGGYDRHLRRLRDTLAARQQAFVQAVARHFPEGTRATRPEGGYFLWLELPAGVDALMLHRHALAQGISVAPGPIFSAQDRYRHCLRLNYGHADGALDAVETLGRMAHALAGQPRRRPA</sequence>
<evidence type="ECO:0000313" key="9">
    <source>
        <dbReference type="EMBL" id="SBT24283.1"/>
    </source>
</evidence>
<dbReference type="SMART" id="SM00345">
    <property type="entry name" value="HTH_GNTR"/>
    <property type="match status" value="1"/>
</dbReference>
<comment type="similarity">
    <text evidence="1">In the C-terminal section; belongs to the class-I pyridoxal-phosphate-dependent aminotransferase family.</text>
</comment>
<dbReference type="KEGG" id="odi:ODI_R2352"/>
<dbReference type="GO" id="GO:0003677">
    <property type="term" value="F:DNA binding"/>
    <property type="evidence" value="ECO:0007669"/>
    <property type="project" value="UniProtKB-KW"/>
</dbReference>
<dbReference type="FunFam" id="3.40.640.10:FF:000023">
    <property type="entry name" value="Transcriptional regulator, GntR family"/>
    <property type="match status" value="1"/>
</dbReference>
<evidence type="ECO:0000256" key="1">
    <source>
        <dbReference type="ARBA" id="ARBA00005384"/>
    </source>
</evidence>
<dbReference type="GO" id="GO:0003700">
    <property type="term" value="F:DNA-binding transcription factor activity"/>
    <property type="evidence" value="ECO:0007669"/>
    <property type="project" value="InterPro"/>
</dbReference>
<dbReference type="InterPro" id="IPR015424">
    <property type="entry name" value="PyrdxlP-dep_Trfase"/>
</dbReference>
<dbReference type="STRING" id="1851544.ODI_00485"/>
<dbReference type="InterPro" id="IPR015422">
    <property type="entry name" value="PyrdxlP-dep_Trfase_small"/>
</dbReference>
<dbReference type="SUPFAM" id="SSF53383">
    <property type="entry name" value="PLP-dependent transferases"/>
    <property type="match status" value="1"/>
</dbReference>
<dbReference type="CDD" id="cd07377">
    <property type="entry name" value="WHTH_GntR"/>
    <property type="match status" value="1"/>
</dbReference>
<dbReference type="EMBL" id="FLRC01000007">
    <property type="protein sequence ID" value="SBT24283.1"/>
    <property type="molecule type" value="Genomic_DNA"/>
</dbReference>
<protein>
    <submittedName>
        <fullName evidence="9">Transcriptional regulator, GntR family domain / Aspartate aminotransferase</fullName>
        <ecNumber evidence="9">2.6.1.1</ecNumber>
    </submittedName>
</protein>
<dbReference type="GO" id="GO:0004069">
    <property type="term" value="F:L-aspartate:2-oxoglutarate aminotransferase activity"/>
    <property type="evidence" value="ECO:0007669"/>
    <property type="project" value="UniProtKB-EC"/>
</dbReference>
<reference evidence="9 11" key="1">
    <citation type="submission" date="2016-06" db="EMBL/GenBank/DDBJ databases">
        <authorList>
            <person name="Kjaerup R.B."/>
            <person name="Dalgaard T.S."/>
            <person name="Juul-Madsen H.R."/>
        </authorList>
    </citation>
    <scope>NUCLEOTIDE SEQUENCE [LARGE SCALE GENOMIC DNA]</scope>
    <source>
        <strain evidence="9">Orrdi1</strain>
    </source>
</reference>
<keyword evidence="4" id="KW-0663">Pyridoxal phosphate</keyword>